<dbReference type="GO" id="GO:0050897">
    <property type="term" value="F:cobalt ion binding"/>
    <property type="evidence" value="ECO:0007669"/>
    <property type="project" value="TreeGrafter"/>
</dbReference>
<dbReference type="GO" id="GO:1990170">
    <property type="term" value="P:stress response to cadmium ion"/>
    <property type="evidence" value="ECO:0007669"/>
    <property type="project" value="TreeGrafter"/>
</dbReference>
<dbReference type="RefSeq" id="WP_145201962.1">
    <property type="nucleotide sequence ID" value="NZ_CP036434.1"/>
</dbReference>
<sequence>MLCQRCQNAQATVHIDEVTTFKGAGHPGNEVDEHHLCEQCAQEAEIPHIAVQQKTMDEVWKLLQMSAMKAPKKEAPKKTLTCVGCGTTLEQLRRKGRVGCQTCYTTFAQYLQGLLERMHGSTHHVGRLPGVDNEELERQRQIEAAQADLERAISEEKFERAAELRDQLNLLTRSANAPSKAASSSREDDSASATS</sequence>
<dbReference type="EMBL" id="CP036434">
    <property type="protein sequence ID" value="QDV08750.1"/>
    <property type="molecule type" value="Genomic_DNA"/>
</dbReference>
<dbReference type="PANTHER" id="PTHR38430">
    <property type="entry name" value="PROTEIN-ARGININE KINASE ACTIVATOR PROTEIN"/>
    <property type="match status" value="1"/>
</dbReference>
<dbReference type="AlphaFoldDB" id="A0A518EXD7"/>
<dbReference type="PROSITE" id="PS50151">
    <property type="entry name" value="UVR"/>
    <property type="match status" value="1"/>
</dbReference>
<dbReference type="PANTHER" id="PTHR38430:SF1">
    <property type="entry name" value="PROTEIN-ARGININE KINASE ACTIVATOR PROTEIN"/>
    <property type="match status" value="1"/>
</dbReference>
<name>A0A518EXD7_9BACT</name>
<evidence type="ECO:0000259" key="2">
    <source>
        <dbReference type="PROSITE" id="PS50151"/>
    </source>
</evidence>
<feature type="domain" description="UVR" evidence="2">
    <location>
        <begin position="139"/>
        <end position="174"/>
    </location>
</feature>
<keyword evidence="4" id="KW-1185">Reference proteome</keyword>
<dbReference type="InterPro" id="IPR001943">
    <property type="entry name" value="UVR_dom"/>
</dbReference>
<protein>
    <submittedName>
        <fullName evidence="3">UvrB/uvrC motif protein</fullName>
    </submittedName>
</protein>
<evidence type="ECO:0000256" key="1">
    <source>
        <dbReference type="SAM" id="MobiDB-lite"/>
    </source>
</evidence>
<organism evidence="3 4">
    <name type="scientific">Saltatorellus ferox</name>
    <dbReference type="NCBI Taxonomy" id="2528018"/>
    <lineage>
        <taxon>Bacteria</taxon>
        <taxon>Pseudomonadati</taxon>
        <taxon>Planctomycetota</taxon>
        <taxon>Planctomycetia</taxon>
        <taxon>Planctomycetia incertae sedis</taxon>
        <taxon>Saltatorellus</taxon>
    </lineage>
</organism>
<evidence type="ECO:0000313" key="4">
    <source>
        <dbReference type="Proteomes" id="UP000320390"/>
    </source>
</evidence>
<dbReference type="PIRSF" id="PIRSF015034">
    <property type="entry name" value="YacH"/>
    <property type="match status" value="1"/>
</dbReference>
<dbReference type="GO" id="GO:0008270">
    <property type="term" value="F:zinc ion binding"/>
    <property type="evidence" value="ECO:0007669"/>
    <property type="project" value="TreeGrafter"/>
</dbReference>
<dbReference type="Proteomes" id="UP000320390">
    <property type="component" value="Chromosome"/>
</dbReference>
<proteinExistence type="predicted"/>
<dbReference type="OrthoDB" id="9788704at2"/>
<feature type="region of interest" description="Disordered" evidence="1">
    <location>
        <begin position="172"/>
        <end position="195"/>
    </location>
</feature>
<reference evidence="3 4" key="1">
    <citation type="submission" date="2019-02" db="EMBL/GenBank/DDBJ databases">
        <title>Deep-cultivation of Planctomycetes and their phenomic and genomic characterization uncovers novel biology.</title>
        <authorList>
            <person name="Wiegand S."/>
            <person name="Jogler M."/>
            <person name="Boedeker C."/>
            <person name="Pinto D."/>
            <person name="Vollmers J."/>
            <person name="Rivas-Marin E."/>
            <person name="Kohn T."/>
            <person name="Peeters S.H."/>
            <person name="Heuer A."/>
            <person name="Rast P."/>
            <person name="Oberbeckmann S."/>
            <person name="Bunk B."/>
            <person name="Jeske O."/>
            <person name="Meyerdierks A."/>
            <person name="Storesund J.E."/>
            <person name="Kallscheuer N."/>
            <person name="Luecker S."/>
            <person name="Lage O.M."/>
            <person name="Pohl T."/>
            <person name="Merkel B.J."/>
            <person name="Hornburger P."/>
            <person name="Mueller R.-W."/>
            <person name="Bruemmer F."/>
            <person name="Labrenz M."/>
            <person name="Spormann A.M."/>
            <person name="Op den Camp H."/>
            <person name="Overmann J."/>
            <person name="Amann R."/>
            <person name="Jetten M.S.M."/>
            <person name="Mascher T."/>
            <person name="Medema M.H."/>
            <person name="Devos D.P."/>
            <person name="Kaster A.-K."/>
            <person name="Ovreas L."/>
            <person name="Rohde M."/>
            <person name="Galperin M.Y."/>
            <person name="Jogler C."/>
        </authorList>
    </citation>
    <scope>NUCLEOTIDE SEQUENCE [LARGE SCALE GENOMIC DNA]</scope>
    <source>
        <strain evidence="3 4">Poly30</strain>
    </source>
</reference>
<dbReference type="GO" id="GO:1990169">
    <property type="term" value="P:stress response to copper ion"/>
    <property type="evidence" value="ECO:0007669"/>
    <property type="project" value="TreeGrafter"/>
</dbReference>
<dbReference type="GO" id="GO:0046870">
    <property type="term" value="F:cadmium ion binding"/>
    <property type="evidence" value="ECO:0007669"/>
    <property type="project" value="TreeGrafter"/>
</dbReference>
<dbReference type="InterPro" id="IPR025542">
    <property type="entry name" value="YacH"/>
</dbReference>
<accession>A0A518EXD7</accession>
<evidence type="ECO:0000313" key="3">
    <source>
        <dbReference type="EMBL" id="QDV08750.1"/>
    </source>
</evidence>
<feature type="compositionally biased region" description="Low complexity" evidence="1">
    <location>
        <begin position="174"/>
        <end position="184"/>
    </location>
</feature>
<dbReference type="Pfam" id="PF02151">
    <property type="entry name" value="UVR"/>
    <property type="match status" value="1"/>
</dbReference>
<dbReference type="GO" id="GO:0005507">
    <property type="term" value="F:copper ion binding"/>
    <property type="evidence" value="ECO:0007669"/>
    <property type="project" value="TreeGrafter"/>
</dbReference>
<gene>
    <name evidence="3" type="ORF">Poly30_43050</name>
</gene>